<keyword evidence="2" id="KW-0472">Membrane</keyword>
<sequence>MAKRFDNQTINQRVITIVAFIFALAYVFYCLIYWGGALASEEPMALLAIYILTPHFIATAVGCVLTALALFLGVSWWNLGAAFVYILGICFFPAYWFFLIVPCVLSFAAFFVMRKREKAAELPCEEAAEERAQKIADNRDQVVTALVDKADNEDYEKAPEQPSPAASVASAQEDELDAAAAAAKADTAKEAAEPAAPVCAAVTEVETVVEEQDAADTAKQAAQEATDKKAGSESATEVAFDEIVEESAADLEDKQ</sequence>
<dbReference type="EMBL" id="JASJEX010000003">
    <property type="protein sequence ID" value="MDJ1129568.1"/>
    <property type="molecule type" value="Genomic_DNA"/>
</dbReference>
<evidence type="ECO:0000256" key="1">
    <source>
        <dbReference type="SAM" id="MobiDB-lite"/>
    </source>
</evidence>
<dbReference type="Proteomes" id="UP001431693">
    <property type="component" value="Unassembled WGS sequence"/>
</dbReference>
<feature type="compositionally biased region" description="Acidic residues" evidence="1">
    <location>
        <begin position="239"/>
        <end position="255"/>
    </location>
</feature>
<feature type="transmembrane region" description="Helical" evidence="2">
    <location>
        <begin position="14"/>
        <end position="35"/>
    </location>
</feature>
<comment type="caution">
    <text evidence="3">The sequence shown here is derived from an EMBL/GenBank/DDBJ whole genome shotgun (WGS) entry which is preliminary data.</text>
</comment>
<evidence type="ECO:0000313" key="4">
    <source>
        <dbReference type="Proteomes" id="UP001431693"/>
    </source>
</evidence>
<feature type="region of interest" description="Disordered" evidence="1">
    <location>
        <begin position="153"/>
        <end position="172"/>
    </location>
</feature>
<feature type="transmembrane region" description="Helical" evidence="2">
    <location>
        <begin position="83"/>
        <end position="112"/>
    </location>
</feature>
<keyword evidence="2" id="KW-1133">Transmembrane helix</keyword>
<reference evidence="3" key="1">
    <citation type="submission" date="2023-05" db="EMBL/GenBank/DDBJ databases">
        <title>[olsenella] sp. nov., isolated from a pig farm feces dump.</title>
        <authorList>
            <person name="Chang Y.-H."/>
        </authorList>
    </citation>
    <scope>NUCLEOTIDE SEQUENCE</scope>
    <source>
        <strain evidence="3">YH-ols2217</strain>
    </source>
</reference>
<feature type="region of interest" description="Disordered" evidence="1">
    <location>
        <begin position="211"/>
        <end position="255"/>
    </location>
</feature>
<proteinExistence type="predicted"/>
<feature type="transmembrane region" description="Helical" evidence="2">
    <location>
        <begin position="47"/>
        <end position="77"/>
    </location>
</feature>
<name>A0ABT6ZM00_9ACTN</name>
<gene>
    <name evidence="3" type="ORF">QJ043_05670</name>
</gene>
<evidence type="ECO:0000313" key="3">
    <source>
        <dbReference type="EMBL" id="MDJ1129568.1"/>
    </source>
</evidence>
<keyword evidence="2" id="KW-0812">Transmembrane</keyword>
<organism evidence="3 4">
    <name type="scientific">Kribbibacterium absianum</name>
    <dbReference type="NCBI Taxonomy" id="3044210"/>
    <lineage>
        <taxon>Bacteria</taxon>
        <taxon>Bacillati</taxon>
        <taxon>Actinomycetota</taxon>
        <taxon>Coriobacteriia</taxon>
        <taxon>Coriobacteriales</taxon>
        <taxon>Kribbibacteriaceae</taxon>
        <taxon>Kribbibacterium</taxon>
    </lineage>
</organism>
<keyword evidence="4" id="KW-1185">Reference proteome</keyword>
<protein>
    <submittedName>
        <fullName evidence="3">Uncharacterized protein</fullName>
    </submittedName>
</protein>
<evidence type="ECO:0000256" key="2">
    <source>
        <dbReference type="SAM" id="Phobius"/>
    </source>
</evidence>
<feature type="compositionally biased region" description="Low complexity" evidence="1">
    <location>
        <begin position="215"/>
        <end position="224"/>
    </location>
</feature>
<dbReference type="RefSeq" id="WP_283712696.1">
    <property type="nucleotide sequence ID" value="NZ_JASJEW010000002.1"/>
</dbReference>
<accession>A0ABT6ZM00</accession>
<dbReference type="InterPro" id="IPR036259">
    <property type="entry name" value="MFS_trans_sf"/>
</dbReference>
<dbReference type="SUPFAM" id="SSF103473">
    <property type="entry name" value="MFS general substrate transporter"/>
    <property type="match status" value="1"/>
</dbReference>